<comment type="subcellular location">
    <subcellularLocation>
        <location evidence="1">Membrane</location>
    </subcellularLocation>
</comment>
<feature type="transmembrane region" description="Helical" evidence="5">
    <location>
        <begin position="157"/>
        <end position="177"/>
    </location>
</feature>
<name>A0AAW0BHI4_9AGAR</name>
<feature type="non-terminal residue" evidence="7">
    <location>
        <position position="1"/>
    </location>
</feature>
<dbReference type="Gene3D" id="1.50.40.10">
    <property type="entry name" value="Mitochondrial carrier domain"/>
    <property type="match status" value="1"/>
</dbReference>
<evidence type="ECO:0000256" key="5">
    <source>
        <dbReference type="SAM" id="Phobius"/>
    </source>
</evidence>
<feature type="transmembrane region" description="Helical" evidence="5">
    <location>
        <begin position="29"/>
        <end position="48"/>
    </location>
</feature>
<evidence type="ECO:0000256" key="3">
    <source>
        <dbReference type="ARBA" id="ARBA00022989"/>
    </source>
</evidence>
<dbReference type="InterPro" id="IPR007110">
    <property type="entry name" value="Ig-like_dom"/>
</dbReference>
<protein>
    <recommendedName>
        <fullName evidence="6">Ig-like domain-containing protein</fullName>
    </recommendedName>
</protein>
<sequence>SPVTGYFSVLQRVYQIEGWSGLYKGFSPSFLLFVFVLSVLSTYLGFDFSTPRLPWRSDDLGILGGIMYAFLSMLVGIPMEVVKNRAIVTPYKLPYFNPLTCLRILLSPTERAKPWKLYLLPGLFTTYVAQLLITVAIIPMVRILLLPFNGGFNPLSAVAATGYLFFALACSAIKAPLQVAWIRLSIQRCHTDDNLSEAEEAETYGVEPYSSETEVITLKDEQYPYYGLQHCVNT</sequence>
<proteinExistence type="predicted"/>
<keyword evidence="3 5" id="KW-1133">Transmembrane helix</keyword>
<evidence type="ECO:0000256" key="1">
    <source>
        <dbReference type="ARBA" id="ARBA00004370"/>
    </source>
</evidence>
<comment type="caution">
    <text evidence="7">The sequence shown here is derived from an EMBL/GenBank/DDBJ whole genome shotgun (WGS) entry which is preliminary data.</text>
</comment>
<evidence type="ECO:0000256" key="2">
    <source>
        <dbReference type="ARBA" id="ARBA00022692"/>
    </source>
</evidence>
<feature type="transmembrane region" description="Helical" evidence="5">
    <location>
        <begin position="60"/>
        <end position="77"/>
    </location>
</feature>
<dbReference type="EMBL" id="JAYKXP010000112">
    <property type="protein sequence ID" value="KAK7025536.1"/>
    <property type="molecule type" value="Genomic_DNA"/>
</dbReference>
<feature type="transmembrane region" description="Helical" evidence="5">
    <location>
        <begin position="118"/>
        <end position="145"/>
    </location>
</feature>
<dbReference type="GO" id="GO:0016020">
    <property type="term" value="C:membrane"/>
    <property type="evidence" value="ECO:0007669"/>
    <property type="project" value="UniProtKB-SubCell"/>
</dbReference>
<keyword evidence="8" id="KW-1185">Reference proteome</keyword>
<keyword evidence="2 5" id="KW-0812">Transmembrane</keyword>
<reference evidence="7 8" key="1">
    <citation type="submission" date="2024-01" db="EMBL/GenBank/DDBJ databases">
        <title>A draft genome for a cacao thread blight-causing isolate of Paramarasmius palmivorus.</title>
        <authorList>
            <person name="Baruah I.K."/>
            <person name="Bukari Y."/>
            <person name="Amoako-Attah I."/>
            <person name="Meinhardt L.W."/>
            <person name="Bailey B.A."/>
            <person name="Cohen S.P."/>
        </authorList>
    </citation>
    <scope>NUCLEOTIDE SEQUENCE [LARGE SCALE GENOMIC DNA]</scope>
    <source>
        <strain evidence="7 8">GH-12</strain>
    </source>
</reference>
<evidence type="ECO:0000259" key="6">
    <source>
        <dbReference type="PROSITE" id="PS50835"/>
    </source>
</evidence>
<evidence type="ECO:0000256" key="4">
    <source>
        <dbReference type="ARBA" id="ARBA00023136"/>
    </source>
</evidence>
<feature type="domain" description="Ig-like" evidence="6">
    <location>
        <begin position="139"/>
        <end position="234"/>
    </location>
</feature>
<dbReference type="InterPro" id="IPR023395">
    <property type="entry name" value="MCP_dom_sf"/>
</dbReference>
<keyword evidence="4 5" id="KW-0472">Membrane</keyword>
<evidence type="ECO:0000313" key="7">
    <source>
        <dbReference type="EMBL" id="KAK7025536.1"/>
    </source>
</evidence>
<dbReference type="PROSITE" id="PS50835">
    <property type="entry name" value="IG_LIKE"/>
    <property type="match status" value="1"/>
</dbReference>
<organism evidence="7 8">
    <name type="scientific">Paramarasmius palmivorus</name>
    <dbReference type="NCBI Taxonomy" id="297713"/>
    <lineage>
        <taxon>Eukaryota</taxon>
        <taxon>Fungi</taxon>
        <taxon>Dikarya</taxon>
        <taxon>Basidiomycota</taxon>
        <taxon>Agaricomycotina</taxon>
        <taxon>Agaricomycetes</taxon>
        <taxon>Agaricomycetidae</taxon>
        <taxon>Agaricales</taxon>
        <taxon>Marasmiineae</taxon>
        <taxon>Marasmiaceae</taxon>
        <taxon>Paramarasmius</taxon>
    </lineage>
</organism>
<gene>
    <name evidence="7" type="ORF">VNI00_015889</name>
</gene>
<accession>A0AAW0BHI4</accession>
<evidence type="ECO:0000313" key="8">
    <source>
        <dbReference type="Proteomes" id="UP001383192"/>
    </source>
</evidence>
<dbReference type="SUPFAM" id="SSF103506">
    <property type="entry name" value="Mitochondrial carrier"/>
    <property type="match status" value="1"/>
</dbReference>
<dbReference type="AlphaFoldDB" id="A0AAW0BHI4"/>
<dbReference type="Proteomes" id="UP001383192">
    <property type="component" value="Unassembled WGS sequence"/>
</dbReference>